<keyword evidence="5" id="KW-0746">Sphingolipid metabolism</keyword>
<dbReference type="EMBL" id="CAJGYM010000036">
    <property type="protein sequence ID" value="CAD6193555.1"/>
    <property type="molecule type" value="Genomic_DNA"/>
</dbReference>
<keyword evidence="8 10" id="KW-0472">Membrane</keyword>
<evidence type="ECO:0000256" key="4">
    <source>
        <dbReference type="ARBA" id="ARBA00022824"/>
    </source>
</evidence>
<keyword evidence="6 10" id="KW-1133">Transmembrane helix</keyword>
<dbReference type="AlphaFoldDB" id="A0A8S1HE99"/>
<evidence type="ECO:0000256" key="5">
    <source>
        <dbReference type="ARBA" id="ARBA00022919"/>
    </source>
</evidence>
<evidence type="ECO:0000256" key="6">
    <source>
        <dbReference type="ARBA" id="ARBA00022989"/>
    </source>
</evidence>
<dbReference type="PANTHER" id="PTHR47084">
    <property type="entry name" value="SERINE PALMITOYLTRANSFERASE SMALL SUBUNIT A"/>
    <property type="match status" value="1"/>
</dbReference>
<dbReference type="GO" id="GO:0017059">
    <property type="term" value="C:serine palmitoyltransferase complex"/>
    <property type="evidence" value="ECO:0007669"/>
    <property type="project" value="TreeGrafter"/>
</dbReference>
<reference evidence="11" key="1">
    <citation type="submission" date="2020-10" db="EMBL/GenBank/DDBJ databases">
        <authorList>
            <person name="Kikuchi T."/>
        </authorList>
    </citation>
    <scope>NUCLEOTIDE SEQUENCE</scope>
    <source>
        <strain evidence="11">NKZ352</strain>
    </source>
</reference>
<dbReference type="GO" id="GO:0046513">
    <property type="term" value="P:ceramide biosynthetic process"/>
    <property type="evidence" value="ECO:0007669"/>
    <property type="project" value="TreeGrafter"/>
</dbReference>
<evidence type="ECO:0000256" key="10">
    <source>
        <dbReference type="SAM" id="Phobius"/>
    </source>
</evidence>
<accession>A0A8S1HE99</accession>
<dbReference type="OrthoDB" id="10003551at2759"/>
<keyword evidence="12" id="KW-1185">Reference proteome</keyword>
<keyword evidence="7" id="KW-0443">Lipid metabolism</keyword>
<organism evidence="11 12">
    <name type="scientific">Caenorhabditis auriculariae</name>
    <dbReference type="NCBI Taxonomy" id="2777116"/>
    <lineage>
        <taxon>Eukaryota</taxon>
        <taxon>Metazoa</taxon>
        <taxon>Ecdysozoa</taxon>
        <taxon>Nematoda</taxon>
        <taxon>Chromadorea</taxon>
        <taxon>Rhabditida</taxon>
        <taxon>Rhabditina</taxon>
        <taxon>Rhabditomorpha</taxon>
        <taxon>Rhabditoidea</taxon>
        <taxon>Rhabditidae</taxon>
        <taxon>Peloderinae</taxon>
        <taxon>Caenorhabditis</taxon>
    </lineage>
</organism>
<evidence type="ECO:0000256" key="8">
    <source>
        <dbReference type="ARBA" id="ARBA00023136"/>
    </source>
</evidence>
<feature type="transmembrane region" description="Helical" evidence="10">
    <location>
        <begin position="60"/>
        <end position="80"/>
    </location>
</feature>
<evidence type="ECO:0000313" key="11">
    <source>
        <dbReference type="EMBL" id="CAD6193555.1"/>
    </source>
</evidence>
<dbReference type="Proteomes" id="UP000835052">
    <property type="component" value="Unassembled WGS sequence"/>
</dbReference>
<comment type="subcellular location">
    <subcellularLocation>
        <location evidence="1">Endoplasmic reticulum membrane</location>
        <topology evidence="1">Multi-pass membrane protein</topology>
    </subcellularLocation>
</comment>
<comment type="similarity">
    <text evidence="9">Belongs to the SPTSS family. SPTSSA subfamily.</text>
</comment>
<evidence type="ECO:0000256" key="7">
    <source>
        <dbReference type="ARBA" id="ARBA00023098"/>
    </source>
</evidence>
<dbReference type="InterPro" id="IPR051900">
    <property type="entry name" value="SPT_small_subunit"/>
</dbReference>
<dbReference type="PANTHER" id="PTHR47084:SF1">
    <property type="entry name" value="SERINE PALMITOYLTRANSFERASE SMALL SUBUNIT A"/>
    <property type="match status" value="1"/>
</dbReference>
<protein>
    <submittedName>
        <fullName evidence="11">Uncharacterized protein</fullName>
    </submittedName>
</protein>
<dbReference type="GO" id="GO:0004758">
    <property type="term" value="F:serine C-palmitoyltransferase activity"/>
    <property type="evidence" value="ECO:0007669"/>
    <property type="project" value="TreeGrafter"/>
</dbReference>
<comment type="caution">
    <text evidence="11">The sequence shown here is derived from an EMBL/GenBank/DDBJ whole genome shotgun (WGS) entry which is preliminary data.</text>
</comment>
<gene>
    <name evidence="11" type="ORF">CAUJ_LOCUS9474</name>
</gene>
<dbReference type="Pfam" id="PF11779">
    <property type="entry name" value="SPT_ssu-like"/>
    <property type="match status" value="1"/>
</dbReference>
<dbReference type="GO" id="GO:0005789">
    <property type="term" value="C:endoplasmic reticulum membrane"/>
    <property type="evidence" value="ECO:0007669"/>
    <property type="project" value="UniProtKB-SubCell"/>
</dbReference>
<evidence type="ECO:0000256" key="2">
    <source>
        <dbReference type="ARBA" id="ARBA00005189"/>
    </source>
</evidence>
<evidence type="ECO:0000313" key="12">
    <source>
        <dbReference type="Proteomes" id="UP000835052"/>
    </source>
</evidence>
<proteinExistence type="inferred from homology"/>
<keyword evidence="3 10" id="KW-0812">Transmembrane</keyword>
<sequence length="81" mass="9511">MSTTTTTTTAVKNEKLSSMDGQLNNFKKMHLKPISGLEWFYLQYILVTGLYMLEPWERKLFNSVLGFFVSLFIASLYYLYH</sequence>
<comment type="pathway">
    <text evidence="2">Lipid metabolism.</text>
</comment>
<evidence type="ECO:0000256" key="9">
    <source>
        <dbReference type="ARBA" id="ARBA00038370"/>
    </source>
</evidence>
<evidence type="ECO:0000256" key="1">
    <source>
        <dbReference type="ARBA" id="ARBA00004477"/>
    </source>
</evidence>
<evidence type="ECO:0000256" key="3">
    <source>
        <dbReference type="ARBA" id="ARBA00022692"/>
    </source>
</evidence>
<name>A0A8S1HE99_9PELO</name>
<dbReference type="InterPro" id="IPR024512">
    <property type="entry name" value="Ser_palmitoyltrfase_ssu-like"/>
</dbReference>
<keyword evidence="4" id="KW-0256">Endoplasmic reticulum</keyword>
<feature type="transmembrane region" description="Helical" evidence="10">
    <location>
        <begin position="34"/>
        <end position="53"/>
    </location>
</feature>